<evidence type="ECO:0000256" key="1">
    <source>
        <dbReference type="ARBA" id="ARBA00009995"/>
    </source>
</evidence>
<organism evidence="5 6">
    <name type="scientific">Oncorhynchus kisutch</name>
    <name type="common">Coho salmon</name>
    <name type="synonym">Salmo kisutch</name>
    <dbReference type="NCBI Taxonomy" id="8019"/>
    <lineage>
        <taxon>Eukaryota</taxon>
        <taxon>Metazoa</taxon>
        <taxon>Chordata</taxon>
        <taxon>Craniata</taxon>
        <taxon>Vertebrata</taxon>
        <taxon>Euteleostomi</taxon>
        <taxon>Actinopterygii</taxon>
        <taxon>Neopterygii</taxon>
        <taxon>Teleostei</taxon>
        <taxon>Protacanthopterygii</taxon>
        <taxon>Salmoniformes</taxon>
        <taxon>Salmonidae</taxon>
        <taxon>Salmoninae</taxon>
        <taxon>Oncorhynchus</taxon>
    </lineage>
</organism>
<keyword evidence="4" id="KW-0812">Transmembrane</keyword>
<dbReference type="Pfam" id="PF00201">
    <property type="entry name" value="UDPGT"/>
    <property type="match status" value="2"/>
</dbReference>
<keyword evidence="4" id="KW-1133">Transmembrane helix</keyword>
<dbReference type="GeneTree" id="ENSGT00940000164390"/>
<reference evidence="5" key="2">
    <citation type="submission" date="2025-09" db="UniProtKB">
        <authorList>
            <consortium name="Ensembl"/>
        </authorList>
    </citation>
    <scope>IDENTIFICATION</scope>
</reference>
<evidence type="ECO:0000256" key="4">
    <source>
        <dbReference type="SAM" id="Phobius"/>
    </source>
</evidence>
<comment type="similarity">
    <text evidence="1">Belongs to the UDP-glycosyltransferase family.</text>
</comment>
<dbReference type="AlphaFoldDB" id="A0A8C7MCC4"/>
<dbReference type="Proteomes" id="UP000694557">
    <property type="component" value="Unassembled WGS sequence"/>
</dbReference>
<dbReference type="InterPro" id="IPR002213">
    <property type="entry name" value="UDP_glucos_trans"/>
</dbReference>
<keyword evidence="2" id="KW-0328">Glycosyltransferase</keyword>
<dbReference type="PANTHER" id="PTHR48043">
    <property type="entry name" value="EG:EG0003.4 PROTEIN-RELATED"/>
    <property type="match status" value="1"/>
</dbReference>
<name>A0A8C7MCC4_ONCKI</name>
<dbReference type="GO" id="GO:0015020">
    <property type="term" value="F:glucuronosyltransferase activity"/>
    <property type="evidence" value="ECO:0007669"/>
    <property type="project" value="TreeGrafter"/>
</dbReference>
<evidence type="ECO:0000313" key="6">
    <source>
        <dbReference type="Proteomes" id="UP000694557"/>
    </source>
</evidence>
<accession>A0A8C7MCC4</accession>
<protein>
    <recommendedName>
        <fullName evidence="7">UDP-glucuronosyltransferase</fullName>
    </recommendedName>
</protein>
<evidence type="ECO:0000256" key="3">
    <source>
        <dbReference type="ARBA" id="ARBA00022679"/>
    </source>
</evidence>
<gene>
    <name evidence="5" type="primary">LOC109877153</name>
</gene>
<evidence type="ECO:0000313" key="5">
    <source>
        <dbReference type="Ensembl" id="ENSOKIP00005044224.1"/>
    </source>
</evidence>
<dbReference type="CDD" id="cd03784">
    <property type="entry name" value="GT1_Gtf-like"/>
    <property type="match status" value="1"/>
</dbReference>
<keyword evidence="3" id="KW-0808">Transferase</keyword>
<keyword evidence="4" id="KW-0472">Membrane</keyword>
<evidence type="ECO:0008006" key="7">
    <source>
        <dbReference type="Google" id="ProtNLM"/>
    </source>
</evidence>
<dbReference type="Gene3D" id="3.40.50.2000">
    <property type="entry name" value="Glycogen Phosphorylase B"/>
    <property type="match status" value="2"/>
</dbReference>
<dbReference type="InterPro" id="IPR050271">
    <property type="entry name" value="UDP-glycosyltransferase"/>
</dbReference>
<proteinExistence type="inferred from homology"/>
<evidence type="ECO:0000256" key="2">
    <source>
        <dbReference type="ARBA" id="ARBA00022676"/>
    </source>
</evidence>
<sequence length="466" mass="53939">DDFYALYICFTLLTFSVWCIDCGNILVRHTEGSHWINLKPVLETLLDRGHNVTVLVNSASLYIDPTEHSRFSYQPFNGSVSVEDCLEEFIHFSMYEMDHLYYWQIHWRLDELIQRQIQLNMQIVDGLLKSESIMERLREAKYELLLADPIWHGSELVVEMLGLPLVYTFLYRPHQGEALWAASGLPFYVPSAMDMTIYSLWRVIDDSYSDPTTTCAMIGNPDLWLVRIHCKTAKLLPEALEEFVQSSGDHGIVVGSMIRNMTTELADMIASALGQIPQSRHSEEKPETLAPNTRVYNRIPQNDLLGSYRFFITKTIIHYYDIYNGVPMVVIPMFADQPDNMIHMKAKGAAVIMDFLQTWDLVDGLNAVINNPSFRENAMRLSRIHYDRPLSPKDEALFWLEFTMRNRGDRLLRFQAHQLTWYQYHSLDVLALLLAVVLLLTLLFIKTGFFCIRSCCYGTKFKSKAE</sequence>
<keyword evidence="6" id="KW-1185">Reference proteome</keyword>
<dbReference type="Ensembl" id="ENSOKIT00005046577.1">
    <property type="protein sequence ID" value="ENSOKIP00005044224.1"/>
    <property type="gene ID" value="ENSOKIG00005018309.1"/>
</dbReference>
<reference evidence="5" key="1">
    <citation type="submission" date="2025-08" db="UniProtKB">
        <authorList>
            <consortium name="Ensembl"/>
        </authorList>
    </citation>
    <scope>IDENTIFICATION</scope>
</reference>
<feature type="transmembrane region" description="Helical" evidence="4">
    <location>
        <begin position="429"/>
        <end position="452"/>
    </location>
</feature>
<dbReference type="SUPFAM" id="SSF53756">
    <property type="entry name" value="UDP-Glycosyltransferase/glycogen phosphorylase"/>
    <property type="match status" value="1"/>
</dbReference>
<dbReference type="PANTHER" id="PTHR48043:SF140">
    <property type="entry name" value="UDP-GLUCURONOSYLTRANSFERASE 2A1"/>
    <property type="match status" value="1"/>
</dbReference>